<proteinExistence type="predicted"/>
<accession>A0ABC8KDR4</accession>
<sequence>MGMKQFIQWSGFCFVLCSLIYESGLKQRLLCYAASALLFTQKGVNPNLVSWNRSDIGLCLFCRYILCFLLVAKEKSGYFCMCIDQEDNELGVAVSFLSILTKKASTFNRKFQLLIDVVRLLTYCFVSIENFD</sequence>
<dbReference type="Proteomes" id="UP001642260">
    <property type="component" value="Unassembled WGS sequence"/>
</dbReference>
<protein>
    <submittedName>
        <fullName evidence="1">Uncharacterized protein</fullName>
    </submittedName>
</protein>
<dbReference type="EMBL" id="CAKOAT010201822">
    <property type="protein sequence ID" value="CAH8355011.1"/>
    <property type="molecule type" value="Genomic_DNA"/>
</dbReference>
<evidence type="ECO:0000313" key="1">
    <source>
        <dbReference type="EMBL" id="CAH8355011.1"/>
    </source>
</evidence>
<dbReference type="AlphaFoldDB" id="A0ABC8KDR4"/>
<gene>
    <name evidence="1" type="ORF">ERUC_LOCUS20766</name>
</gene>
<evidence type="ECO:0000313" key="2">
    <source>
        <dbReference type="Proteomes" id="UP001642260"/>
    </source>
</evidence>
<comment type="caution">
    <text evidence="1">The sequence shown here is derived from an EMBL/GenBank/DDBJ whole genome shotgun (WGS) entry which is preliminary data.</text>
</comment>
<name>A0ABC8KDR4_ERUVS</name>
<organism evidence="1 2">
    <name type="scientific">Eruca vesicaria subsp. sativa</name>
    <name type="common">Garden rocket</name>
    <name type="synonym">Eruca sativa</name>
    <dbReference type="NCBI Taxonomy" id="29727"/>
    <lineage>
        <taxon>Eukaryota</taxon>
        <taxon>Viridiplantae</taxon>
        <taxon>Streptophyta</taxon>
        <taxon>Embryophyta</taxon>
        <taxon>Tracheophyta</taxon>
        <taxon>Spermatophyta</taxon>
        <taxon>Magnoliopsida</taxon>
        <taxon>eudicotyledons</taxon>
        <taxon>Gunneridae</taxon>
        <taxon>Pentapetalae</taxon>
        <taxon>rosids</taxon>
        <taxon>malvids</taxon>
        <taxon>Brassicales</taxon>
        <taxon>Brassicaceae</taxon>
        <taxon>Brassiceae</taxon>
        <taxon>Eruca</taxon>
    </lineage>
</organism>
<reference evidence="1 2" key="1">
    <citation type="submission" date="2022-03" db="EMBL/GenBank/DDBJ databases">
        <authorList>
            <person name="Macdonald S."/>
            <person name="Ahmed S."/>
            <person name="Newling K."/>
        </authorList>
    </citation>
    <scope>NUCLEOTIDE SEQUENCE [LARGE SCALE GENOMIC DNA]</scope>
</reference>
<keyword evidence="2" id="KW-1185">Reference proteome</keyword>